<dbReference type="Proteomes" id="UP000195766">
    <property type="component" value="Unassembled WGS sequence"/>
</dbReference>
<evidence type="ECO:0008006" key="3">
    <source>
        <dbReference type="Google" id="ProtNLM"/>
    </source>
</evidence>
<evidence type="ECO:0000313" key="1">
    <source>
        <dbReference type="EMBL" id="SJM61412.1"/>
    </source>
</evidence>
<dbReference type="AlphaFoldDB" id="A0A1R4G0B2"/>
<name>A0A1R4G0B2_BREDI</name>
<dbReference type="InterPro" id="IPR027405">
    <property type="entry name" value="YidB-like"/>
</dbReference>
<proteinExistence type="predicted"/>
<dbReference type="EMBL" id="FUIE01000044">
    <property type="protein sequence ID" value="SJM61412.1"/>
    <property type="molecule type" value="Genomic_DNA"/>
</dbReference>
<accession>A0A1R4G0B2</accession>
<protein>
    <recommendedName>
        <fullName evidence="3">DUF937 domain-containing protein</fullName>
    </recommendedName>
</protein>
<dbReference type="Pfam" id="PF20159">
    <property type="entry name" value="YidB"/>
    <property type="match status" value="1"/>
</dbReference>
<dbReference type="InterPro" id="IPR045372">
    <property type="entry name" value="YidB"/>
</dbReference>
<dbReference type="SUPFAM" id="SSF140804">
    <property type="entry name" value="YidB-like"/>
    <property type="match status" value="1"/>
</dbReference>
<organism evidence="1 2">
    <name type="scientific">Brevundimonas diminuta 3F5N</name>
    <dbReference type="NCBI Taxonomy" id="1255603"/>
    <lineage>
        <taxon>Bacteria</taxon>
        <taxon>Pseudomonadati</taxon>
        <taxon>Pseudomonadota</taxon>
        <taxon>Alphaproteobacteria</taxon>
        <taxon>Caulobacterales</taxon>
        <taxon>Caulobacteraceae</taxon>
        <taxon>Brevundimonas</taxon>
    </lineage>
</organism>
<gene>
    <name evidence="1" type="ORF">FM111_08300</name>
</gene>
<reference evidence="1 2" key="1">
    <citation type="submission" date="2017-02" db="EMBL/GenBank/DDBJ databases">
        <authorList>
            <person name="Peterson S.W."/>
        </authorList>
    </citation>
    <scope>NUCLEOTIDE SEQUENCE [LARGE SCALE GENOMIC DNA]</scope>
    <source>
        <strain evidence="1 2">3F5N</strain>
    </source>
</reference>
<dbReference type="RefSeq" id="WP_087140512.1">
    <property type="nucleotide sequence ID" value="NZ_FUIE01000044.1"/>
</dbReference>
<sequence length="134" mass="12889">MGLLDNILGGLGDDAAGGLADLLKGQGGVAGLAEKFGQNGLGDVAASWIGKGGNAAISPEQIAAVIGSGPIADFAQKLGISPEQASETLAGLLPEAVDRLTPGGNADGADDMLGGLLDNLPGGLGGALGGLFKR</sequence>
<evidence type="ECO:0000313" key="2">
    <source>
        <dbReference type="Proteomes" id="UP000195766"/>
    </source>
</evidence>
<dbReference type="OrthoDB" id="4235777at2"/>
<dbReference type="Gene3D" id="1.10.10.690">
    <property type="entry name" value="YidB-like"/>
    <property type="match status" value="1"/>
</dbReference>